<dbReference type="PANTHER" id="PTHR21666">
    <property type="entry name" value="PEPTIDASE-RELATED"/>
    <property type="match status" value="1"/>
</dbReference>
<proteinExistence type="predicted"/>
<dbReference type="PANTHER" id="PTHR21666:SF285">
    <property type="entry name" value="M23 FAMILY METALLOPEPTIDASE"/>
    <property type="match status" value="1"/>
</dbReference>
<keyword evidence="1" id="KW-0732">Signal</keyword>
<dbReference type="InterPro" id="IPR011055">
    <property type="entry name" value="Dup_hybrid_motif"/>
</dbReference>
<dbReference type="Pfam" id="PF18421">
    <property type="entry name" value="Peptidase_M23_N"/>
    <property type="match status" value="1"/>
</dbReference>
<evidence type="ECO:0000256" key="1">
    <source>
        <dbReference type="SAM" id="SignalP"/>
    </source>
</evidence>
<name>A0AB33Z4A3_9GAMM</name>
<dbReference type="Proteomes" id="UP000015462">
    <property type="component" value="Unassembled WGS sequence"/>
</dbReference>
<dbReference type="CDD" id="cd12797">
    <property type="entry name" value="M23_peptidase"/>
    <property type="match status" value="1"/>
</dbReference>
<gene>
    <name evidence="4" type="ORF">L196_01870</name>
</gene>
<dbReference type="SUPFAM" id="SSF51261">
    <property type="entry name" value="Duplicated hybrid motif"/>
    <property type="match status" value="1"/>
</dbReference>
<protein>
    <submittedName>
        <fullName evidence="4">Peptidase M23B</fullName>
    </submittedName>
</protein>
<dbReference type="EMBL" id="ASHL01000001">
    <property type="protein sequence ID" value="EPD14205.1"/>
    <property type="molecule type" value="Genomic_DNA"/>
</dbReference>
<accession>A0AB33Z4A3</accession>
<dbReference type="Pfam" id="PF01551">
    <property type="entry name" value="Peptidase_M23"/>
    <property type="match status" value="1"/>
</dbReference>
<dbReference type="Gene3D" id="2.70.70.10">
    <property type="entry name" value="Glucose Permease (Domain IIA)"/>
    <property type="match status" value="1"/>
</dbReference>
<feature type="domain" description="M23ase beta-sheet core" evidence="2">
    <location>
        <begin position="171"/>
        <end position="265"/>
    </location>
</feature>
<dbReference type="FunFam" id="2.70.70.10:FF:000019">
    <property type="entry name" value="M23 family peptidase"/>
    <property type="match status" value="1"/>
</dbReference>
<comment type="caution">
    <text evidence="4">The sequence shown here is derived from an EMBL/GenBank/DDBJ whole genome shotgun (WGS) entry which is preliminary data.</text>
</comment>
<evidence type="ECO:0000259" key="2">
    <source>
        <dbReference type="Pfam" id="PF01551"/>
    </source>
</evidence>
<feature type="chain" id="PRO_5044235355" evidence="1">
    <location>
        <begin position="22"/>
        <end position="280"/>
    </location>
</feature>
<dbReference type="InterPro" id="IPR050570">
    <property type="entry name" value="Cell_wall_metabolism_enzyme"/>
</dbReference>
<reference evidence="4 5" key="1">
    <citation type="journal article" date="2013" name="Genome Announc.">
        <title>Genome Sequence of the Pyrene- and Fluoranthene-Degrading Bacterium Cycloclasticus sp. Strain PY97M.</title>
        <authorList>
            <person name="Cui Z."/>
            <person name="Xu G."/>
            <person name="Li Q."/>
            <person name="Gao W."/>
            <person name="Zheng L."/>
        </authorList>
    </citation>
    <scope>NUCLEOTIDE SEQUENCE [LARGE SCALE GENOMIC DNA]</scope>
    <source>
        <strain evidence="4 5">PY97M</strain>
    </source>
</reference>
<feature type="domain" description="Peptidase family M23 N-terminal" evidence="3">
    <location>
        <begin position="25"/>
        <end position="94"/>
    </location>
</feature>
<feature type="signal peptide" evidence="1">
    <location>
        <begin position="1"/>
        <end position="21"/>
    </location>
</feature>
<organism evidence="4 5">
    <name type="scientific">Cycloclasticus pugetii</name>
    <dbReference type="NCBI Taxonomy" id="34068"/>
    <lineage>
        <taxon>Bacteria</taxon>
        <taxon>Pseudomonadati</taxon>
        <taxon>Pseudomonadota</taxon>
        <taxon>Gammaproteobacteria</taxon>
        <taxon>Thiotrichales</taxon>
        <taxon>Piscirickettsiaceae</taxon>
        <taxon>Cycloclasticus</taxon>
    </lineage>
</organism>
<sequence length="280" mass="31015">MKTLNAYVLAISLLFMQTAHAFPQHHPVPGGIAVIPLKSQTQPALYYQNNKVLTLLKNNQWVAIVGIPLSAKSGTHKLLDQQTAQVTTFEVSDKTYPAQYITLKKTPKNKRMINPNKMDMERINREKKTLSKALSTWSDTTPQVEFSLPTHGRLSSPFGLKRFFNNQPRKPHSGLDIAAPTGTPVTSPAAGTILDVGDYFFNGNTVLVDHGQGLISGYFHLNKTFVSTGDTVKQGQKIAEIGTTGRVTGAHLHWNIYLNKSKVDPAFFISDHIHKLSKNK</sequence>
<dbReference type="AlphaFoldDB" id="A0AB33Z4A3"/>
<dbReference type="InterPro" id="IPR016047">
    <property type="entry name" value="M23ase_b-sheet_dom"/>
</dbReference>
<keyword evidence="5" id="KW-1185">Reference proteome</keyword>
<evidence type="ECO:0000313" key="4">
    <source>
        <dbReference type="EMBL" id="EPD14205.1"/>
    </source>
</evidence>
<dbReference type="GO" id="GO:0004222">
    <property type="term" value="F:metalloendopeptidase activity"/>
    <property type="evidence" value="ECO:0007669"/>
    <property type="project" value="TreeGrafter"/>
</dbReference>
<dbReference type="RefSeq" id="WP_016389745.1">
    <property type="nucleotide sequence ID" value="NZ_KE646805.1"/>
</dbReference>
<evidence type="ECO:0000259" key="3">
    <source>
        <dbReference type="Pfam" id="PF18421"/>
    </source>
</evidence>
<evidence type="ECO:0000313" key="5">
    <source>
        <dbReference type="Proteomes" id="UP000015462"/>
    </source>
</evidence>
<dbReference type="Gene3D" id="2.60.40.1590">
    <property type="entry name" value="Peptidoglycan hydrolase domains"/>
    <property type="match status" value="1"/>
</dbReference>
<dbReference type="InterPro" id="IPR040487">
    <property type="entry name" value="Peptidase_M23_N"/>
</dbReference>